<comment type="caution">
    <text evidence="1">The sequence shown here is derived from an EMBL/GenBank/DDBJ whole genome shotgun (WGS) entry which is preliminary data.</text>
</comment>
<accession>A0A438KRV5</accession>
<dbReference type="EMBL" id="QGNW01000001">
    <property type="protein sequence ID" value="RVX23899.1"/>
    <property type="molecule type" value="Genomic_DNA"/>
</dbReference>
<dbReference type="Proteomes" id="UP000288805">
    <property type="component" value="Unassembled WGS sequence"/>
</dbReference>
<gene>
    <name evidence="1" type="ORF">CK203_000654</name>
</gene>
<name>A0A438KRV5_VITVI</name>
<evidence type="ECO:0000313" key="2">
    <source>
        <dbReference type="Proteomes" id="UP000288805"/>
    </source>
</evidence>
<organism evidence="1 2">
    <name type="scientific">Vitis vinifera</name>
    <name type="common">Grape</name>
    <dbReference type="NCBI Taxonomy" id="29760"/>
    <lineage>
        <taxon>Eukaryota</taxon>
        <taxon>Viridiplantae</taxon>
        <taxon>Streptophyta</taxon>
        <taxon>Embryophyta</taxon>
        <taxon>Tracheophyta</taxon>
        <taxon>Spermatophyta</taxon>
        <taxon>Magnoliopsida</taxon>
        <taxon>eudicotyledons</taxon>
        <taxon>Gunneridae</taxon>
        <taxon>Pentapetalae</taxon>
        <taxon>rosids</taxon>
        <taxon>Vitales</taxon>
        <taxon>Vitaceae</taxon>
        <taxon>Viteae</taxon>
        <taxon>Vitis</taxon>
    </lineage>
</organism>
<protein>
    <submittedName>
        <fullName evidence="1">Uncharacterized protein</fullName>
    </submittedName>
</protein>
<proteinExistence type="predicted"/>
<dbReference type="AlphaFoldDB" id="A0A438KRV5"/>
<evidence type="ECO:0000313" key="1">
    <source>
        <dbReference type="EMBL" id="RVX23899.1"/>
    </source>
</evidence>
<sequence>MGMPTPWQASLPLSRQRSHIVAIHVQTNPSVAKPPLATPLGKPNRQSRWTNNIIEYLWTDTLPEIPKGTQVPGTSCPFHPNRGALVQAILHRTLPSVPKSFRRPVCVSKLHDGVCGNHSGGRFWHIGPIHKGIIGPR</sequence>
<reference evidence="1 2" key="1">
    <citation type="journal article" date="2018" name="PLoS Genet.">
        <title>Population sequencing reveals clonal diversity and ancestral inbreeding in the grapevine cultivar Chardonnay.</title>
        <authorList>
            <person name="Roach M.J."/>
            <person name="Johnson D.L."/>
            <person name="Bohlmann J."/>
            <person name="van Vuuren H.J."/>
            <person name="Jones S.J."/>
            <person name="Pretorius I.S."/>
            <person name="Schmidt S.A."/>
            <person name="Borneman A.R."/>
        </authorList>
    </citation>
    <scope>NUCLEOTIDE SEQUENCE [LARGE SCALE GENOMIC DNA]</scope>
    <source>
        <strain evidence="2">cv. Chardonnay</strain>
        <tissue evidence="1">Leaf</tissue>
    </source>
</reference>